<gene>
    <name evidence="6" type="primary">KNAG0L01320</name>
    <name evidence="6" type="ordered locus">KNAG_0L01320</name>
</gene>
<feature type="compositionally biased region" description="Polar residues" evidence="4">
    <location>
        <begin position="518"/>
        <end position="528"/>
    </location>
</feature>
<feature type="region of interest" description="Disordered" evidence="4">
    <location>
        <begin position="398"/>
        <end position="459"/>
    </location>
</feature>
<reference evidence="7" key="2">
    <citation type="submission" date="2012-08" db="EMBL/GenBank/DDBJ databases">
        <title>Genome sequence of Kazachstania naganishii.</title>
        <authorList>
            <person name="Gordon J.L."/>
            <person name="Armisen D."/>
            <person name="Proux-Wera E."/>
            <person name="OhEigeartaigh S.S."/>
            <person name="Byrne K.P."/>
            <person name="Wolfe K.H."/>
        </authorList>
    </citation>
    <scope>NUCLEOTIDE SEQUENCE [LARGE SCALE GENOMIC DNA]</scope>
    <source>
        <strain evidence="7">ATCC MYA-139 / BCRC 22969 / CBS 8797 / CCRC 22969 / KCTC 17520 / NBRC 10181 / NCYC 3082</strain>
    </source>
</reference>
<dbReference type="Pfam" id="PF17862">
    <property type="entry name" value="AAA_lid_3"/>
    <property type="match status" value="1"/>
</dbReference>
<feature type="domain" description="AAA+ ATPase" evidence="5">
    <location>
        <begin position="662"/>
        <end position="811"/>
    </location>
</feature>
<dbReference type="InterPro" id="IPR050304">
    <property type="entry name" value="MT-severing_AAA_ATPase"/>
</dbReference>
<feature type="compositionally biased region" description="Basic and acidic residues" evidence="4">
    <location>
        <begin position="222"/>
        <end position="231"/>
    </location>
</feature>
<dbReference type="PANTHER" id="PTHR23074">
    <property type="entry name" value="AAA DOMAIN-CONTAINING"/>
    <property type="match status" value="1"/>
</dbReference>
<name>J7S3P9_HUIN7</name>
<dbReference type="eggNOG" id="KOG0740">
    <property type="taxonomic scope" value="Eukaryota"/>
</dbReference>
<evidence type="ECO:0000256" key="1">
    <source>
        <dbReference type="ARBA" id="ARBA00006914"/>
    </source>
</evidence>
<dbReference type="Pfam" id="PF09336">
    <property type="entry name" value="Vps4_C"/>
    <property type="match status" value="1"/>
</dbReference>
<dbReference type="CDD" id="cd19509">
    <property type="entry name" value="RecA-like_VPS4-like"/>
    <property type="match status" value="1"/>
</dbReference>
<dbReference type="OMA" id="FAEIVVH"/>
<dbReference type="SUPFAM" id="SSF52540">
    <property type="entry name" value="P-loop containing nucleoside triphosphate hydrolases"/>
    <property type="match status" value="1"/>
</dbReference>
<dbReference type="Pfam" id="PF00004">
    <property type="entry name" value="AAA"/>
    <property type="match status" value="1"/>
</dbReference>
<dbReference type="InterPro" id="IPR027417">
    <property type="entry name" value="P-loop_NTPase"/>
</dbReference>
<dbReference type="OrthoDB" id="10251136at2759"/>
<feature type="region of interest" description="Disordered" evidence="4">
    <location>
        <begin position="183"/>
        <end position="231"/>
    </location>
</feature>
<protein>
    <recommendedName>
        <fullName evidence="5">AAA+ ATPase domain-containing protein</fullName>
    </recommendedName>
</protein>
<proteinExistence type="inferred from homology"/>
<dbReference type="EMBL" id="HE978325">
    <property type="protein sequence ID" value="CCK72752.1"/>
    <property type="molecule type" value="Genomic_DNA"/>
</dbReference>
<dbReference type="AlphaFoldDB" id="J7S3P9"/>
<dbReference type="HOGENOM" id="CLU_000688_15_2_1"/>
<evidence type="ECO:0000256" key="2">
    <source>
        <dbReference type="ARBA" id="ARBA00022741"/>
    </source>
</evidence>
<feature type="compositionally biased region" description="Low complexity" evidence="4">
    <location>
        <begin position="188"/>
        <end position="204"/>
    </location>
</feature>
<accession>J7S3P9</accession>
<dbReference type="InterPro" id="IPR015415">
    <property type="entry name" value="Spast_Vps4_C"/>
</dbReference>
<evidence type="ECO:0000256" key="4">
    <source>
        <dbReference type="SAM" id="MobiDB-lite"/>
    </source>
</evidence>
<dbReference type="InterPro" id="IPR003593">
    <property type="entry name" value="AAA+_ATPase"/>
</dbReference>
<evidence type="ECO:0000259" key="5">
    <source>
        <dbReference type="SMART" id="SM00382"/>
    </source>
</evidence>
<feature type="compositionally biased region" description="Low complexity" evidence="4">
    <location>
        <begin position="445"/>
        <end position="459"/>
    </location>
</feature>
<feature type="compositionally biased region" description="Basic and acidic residues" evidence="4">
    <location>
        <begin position="508"/>
        <end position="517"/>
    </location>
</feature>
<dbReference type="InterPro" id="IPR003959">
    <property type="entry name" value="ATPase_AAA_core"/>
</dbReference>
<dbReference type="SMART" id="SM00382">
    <property type="entry name" value="AAA"/>
    <property type="match status" value="1"/>
</dbReference>
<keyword evidence="3" id="KW-0067">ATP-binding</keyword>
<dbReference type="Gene3D" id="3.40.50.300">
    <property type="entry name" value="P-loop containing nucleotide triphosphate hydrolases"/>
    <property type="match status" value="1"/>
</dbReference>
<dbReference type="KEGG" id="kng:KNAG_0L01320"/>
<dbReference type="GO" id="GO:0016887">
    <property type="term" value="F:ATP hydrolysis activity"/>
    <property type="evidence" value="ECO:0007669"/>
    <property type="project" value="InterPro"/>
</dbReference>
<evidence type="ECO:0000313" key="6">
    <source>
        <dbReference type="EMBL" id="CCK72752.1"/>
    </source>
</evidence>
<evidence type="ECO:0000256" key="3">
    <source>
        <dbReference type="ARBA" id="ARBA00022840"/>
    </source>
</evidence>
<feature type="region of interest" description="Disordered" evidence="4">
    <location>
        <begin position="488"/>
        <end position="602"/>
    </location>
</feature>
<feature type="region of interest" description="Disordered" evidence="4">
    <location>
        <begin position="140"/>
        <end position="166"/>
    </location>
</feature>
<evidence type="ECO:0000313" key="7">
    <source>
        <dbReference type="Proteomes" id="UP000006310"/>
    </source>
</evidence>
<dbReference type="GeneID" id="34528525"/>
<dbReference type="STRING" id="1071383.J7S3P9"/>
<feature type="compositionally biased region" description="Polar residues" evidence="4">
    <location>
        <begin position="205"/>
        <end position="221"/>
    </location>
</feature>
<dbReference type="FunFam" id="1.10.8.60:FF:000022">
    <property type="entry name" value="Fidgetin like 1"/>
    <property type="match status" value="1"/>
</dbReference>
<keyword evidence="7" id="KW-1185">Reference proteome</keyword>
<dbReference type="PROSITE" id="PS00674">
    <property type="entry name" value="AAA"/>
    <property type="match status" value="1"/>
</dbReference>
<dbReference type="InterPro" id="IPR041569">
    <property type="entry name" value="AAA_lid_3"/>
</dbReference>
<keyword evidence="2" id="KW-0547">Nucleotide-binding</keyword>
<dbReference type="RefSeq" id="XP_022466996.1">
    <property type="nucleotide sequence ID" value="XM_022610728.1"/>
</dbReference>
<dbReference type="PANTHER" id="PTHR23074:SF17">
    <property type="entry name" value="FIDGETIN-LIKE PROTEIN 1"/>
    <property type="match status" value="1"/>
</dbReference>
<dbReference type="InterPro" id="IPR003960">
    <property type="entry name" value="ATPase_AAA_CS"/>
</dbReference>
<feature type="compositionally biased region" description="Low complexity" evidence="4">
    <location>
        <begin position="146"/>
        <end position="166"/>
    </location>
</feature>
<sequence>MESYSTKEQNGSSSILDKWNKLRRKPQQPLSDLSELYSKVANEIIYYKQLQDSGHVKKALQGWKALTTDIMFRLTLIDHRYPNLQYYRPDELSLLTGVKELYQKADKHLEQAQDIIEKHPELNVDTDSHNKVYYSTDHKKSLTRMQHSVPLSSPPLQQQQGHQNHGFSRTTLRTQKPYLHSYSISGTNQQDHNQQRQNQQPQHQVKVNFSQSKPLNYSSRSLRSENDVHRNRHDDTHKLNLFDVFDTDNILEEDETPQPQQQPILIESSDEAGEHYEEDDNSNDFDVSDYYDNYLEVNGEDLARFNALDRLNGETTLHDQMKDLTVSTPPELPKLPPLPSAFPPLVPKTLAPPPAQSVPPPDIGASAISAPVLNAVRSRGPINKKHNLMNKCNSVTPPASAPALPSRPTPQGAVKLNNSTPALNTTVMTSGTHASNGNKSKPAVLKKTSTKSSSSLPTKVTKQALNLEHPQKLPQTISASQVAQLVYNGSTSNPPVRKGKPMMKKNVVSRERLKTETKNPTVTKTRTSIKPVVKKPATEPNLKTGKPTSTNMKKKKSATATPPQNTPPPPPANVTKQPQGKEVDNAEEDKVDSKDADEERLINSIPGIDKALAKQILQDIVVHGDEVHWEDIAGLNSAKNSLKEAVVYPFLRPDLFLGLREPVTGMLLFGPPGTGKTMLARAVACESHSTFFSISASSLTSKYLGESEKLVRALFMIAQRLAPSIIFVDEIDSLLGSRNQDGENESSRRIKNEFLVQWSALSSAAAGKQVKTGSKAEDKRVLVLAATNLPWSIDEAARRRFVRRQYIPLPESETRRVQFEKLLSYQIHSLTSADFEELVKVTQGYSGSDITSLAKDAAMGPLRELGDQLLLTDRDEIRAVTLGDFTNSLEYIKPSVSKEGLSEYENWALHFGSSGT</sequence>
<dbReference type="GO" id="GO:0005524">
    <property type="term" value="F:ATP binding"/>
    <property type="evidence" value="ECO:0007669"/>
    <property type="project" value="UniProtKB-KW"/>
</dbReference>
<feature type="compositionally biased region" description="Polar residues" evidence="4">
    <location>
        <begin position="416"/>
        <end position="439"/>
    </location>
</feature>
<comment type="similarity">
    <text evidence="1">Belongs to the AAA ATPase family.</text>
</comment>
<organism evidence="6 7">
    <name type="scientific">Huiozyma naganishii (strain ATCC MYA-139 / BCRC 22969 / CBS 8797 / KCTC 17520 / NBRC 10181 / NCYC 3082 / Yp74L-3)</name>
    <name type="common">Yeast</name>
    <name type="synonym">Kazachstania naganishii</name>
    <dbReference type="NCBI Taxonomy" id="1071383"/>
    <lineage>
        <taxon>Eukaryota</taxon>
        <taxon>Fungi</taxon>
        <taxon>Dikarya</taxon>
        <taxon>Ascomycota</taxon>
        <taxon>Saccharomycotina</taxon>
        <taxon>Saccharomycetes</taxon>
        <taxon>Saccharomycetales</taxon>
        <taxon>Saccharomycetaceae</taxon>
        <taxon>Huiozyma</taxon>
    </lineage>
</organism>
<feature type="compositionally biased region" description="Basic and acidic residues" evidence="4">
    <location>
        <begin position="591"/>
        <end position="601"/>
    </location>
</feature>
<dbReference type="Proteomes" id="UP000006310">
    <property type="component" value="Chromosome 12"/>
</dbReference>
<reference evidence="6 7" key="1">
    <citation type="journal article" date="2011" name="Proc. Natl. Acad. Sci. U.S.A.">
        <title>Evolutionary erosion of yeast sex chromosomes by mating-type switching accidents.</title>
        <authorList>
            <person name="Gordon J.L."/>
            <person name="Armisen D."/>
            <person name="Proux-Wera E."/>
            <person name="Oheigeartaigh S.S."/>
            <person name="Byrne K.P."/>
            <person name="Wolfe K.H."/>
        </authorList>
    </citation>
    <scope>NUCLEOTIDE SEQUENCE [LARGE SCALE GENOMIC DNA]</scope>
    <source>
        <strain evidence="7">ATCC MYA-139 / BCRC 22969 / CBS 8797 / CCRC 22969 / KCTC 17520 / NBRC 10181 / NCYC 3082</strain>
    </source>
</reference>
<feature type="compositionally biased region" description="Low complexity" evidence="4">
    <location>
        <begin position="398"/>
        <end position="410"/>
    </location>
</feature>
<dbReference type="Gene3D" id="1.10.8.60">
    <property type="match status" value="1"/>
</dbReference>
<dbReference type="FunFam" id="3.40.50.300:FF:000093">
    <property type="entry name" value="Fidgetin-like 1"/>
    <property type="match status" value="1"/>
</dbReference>